<gene>
    <name evidence="1" type="ORF">CC77DRAFT_1068011</name>
</gene>
<protein>
    <submittedName>
        <fullName evidence="1">Uncharacterized protein</fullName>
    </submittedName>
</protein>
<dbReference type="KEGG" id="aalt:CC77DRAFT_1068011"/>
<proteinExistence type="predicted"/>
<dbReference type="InterPro" id="IPR036770">
    <property type="entry name" value="Ankyrin_rpt-contain_sf"/>
</dbReference>
<dbReference type="RefSeq" id="XP_018378733.1">
    <property type="nucleotide sequence ID" value="XM_018529061.1"/>
</dbReference>
<keyword evidence="2" id="KW-1185">Reference proteome</keyword>
<name>A0A177D2D2_ALTAL</name>
<dbReference type="EMBL" id="KV441515">
    <property type="protein sequence ID" value="OAG13312.1"/>
    <property type="molecule type" value="Genomic_DNA"/>
</dbReference>
<evidence type="ECO:0000313" key="1">
    <source>
        <dbReference type="EMBL" id="OAG13312.1"/>
    </source>
</evidence>
<dbReference type="Proteomes" id="UP000077248">
    <property type="component" value="Unassembled WGS sequence"/>
</dbReference>
<evidence type="ECO:0000313" key="2">
    <source>
        <dbReference type="Proteomes" id="UP000077248"/>
    </source>
</evidence>
<dbReference type="SUPFAM" id="SSF48403">
    <property type="entry name" value="Ankyrin repeat"/>
    <property type="match status" value="1"/>
</dbReference>
<accession>A0A177D2D2</accession>
<dbReference type="Gene3D" id="1.25.40.20">
    <property type="entry name" value="Ankyrin repeat-containing domain"/>
    <property type="match status" value="1"/>
</dbReference>
<sequence length="451" mass="49887">MFKGYNHHCSSFSDLQTAIRERSEARDGKDYFKVSYLHHLPPLIMVFSAEALDKLAKANNSTRLEPTYKQLYKTILNQVESFVCVGKHRYSFILEIGHSGLGLGYDSQTGRAKNPLDGDPIRDKRVIYESLLGRALVDVSLYLRGLYPELLFASCTRLPDTILPEDKKYKVRYATANLEEWKTGEHAISSKLRAIHGGLYPQSHIAIADDPVAEIAADTWIDQTAKLTRKELLKTSYDTWLKKGGNDLVEAMKHINGDLLNRVDDLPDQSDMAKPRGTTIVPARNNQFWPLSIAAPDASVDWSTALADNPTLEDEEDVSDKIAVSGRHRGDEFNPHVGMFDPSGYLTILPHGPNDGESILSTEDGDYTFYGIQTALGNSNSMCIYDRVNEIGLNELRNLIKYGANINAWSGPDGTPLAAACGSARPSAAKLVILLEHGASVDIEGQFGYPL</sequence>
<dbReference type="AlphaFoldDB" id="A0A177D2D2"/>
<dbReference type="VEuPathDB" id="FungiDB:CC77DRAFT_1068011"/>
<reference evidence="1 2" key="1">
    <citation type="submission" date="2016-05" db="EMBL/GenBank/DDBJ databases">
        <title>Comparative analysis of secretome profiles of manganese(II)-oxidizing ascomycete fungi.</title>
        <authorList>
            <consortium name="DOE Joint Genome Institute"/>
            <person name="Zeiner C.A."/>
            <person name="Purvine S.O."/>
            <person name="Zink E.M."/>
            <person name="Wu S."/>
            <person name="Pasa-Tolic L."/>
            <person name="Chaput D.L."/>
            <person name="Haridas S."/>
            <person name="Grigoriev I.V."/>
            <person name="Santelli C.M."/>
            <person name="Hansel C.M."/>
        </authorList>
    </citation>
    <scope>NUCLEOTIDE SEQUENCE [LARGE SCALE GENOMIC DNA]</scope>
    <source>
        <strain evidence="1 2">SRC1lrK2f</strain>
    </source>
</reference>
<dbReference type="GeneID" id="29114655"/>
<organism evidence="1 2">
    <name type="scientific">Alternaria alternata</name>
    <name type="common">Alternaria rot fungus</name>
    <name type="synonym">Torula alternata</name>
    <dbReference type="NCBI Taxonomy" id="5599"/>
    <lineage>
        <taxon>Eukaryota</taxon>
        <taxon>Fungi</taxon>
        <taxon>Dikarya</taxon>
        <taxon>Ascomycota</taxon>
        <taxon>Pezizomycotina</taxon>
        <taxon>Dothideomycetes</taxon>
        <taxon>Pleosporomycetidae</taxon>
        <taxon>Pleosporales</taxon>
        <taxon>Pleosporineae</taxon>
        <taxon>Pleosporaceae</taxon>
        <taxon>Alternaria</taxon>
        <taxon>Alternaria sect. Alternaria</taxon>
        <taxon>Alternaria alternata complex</taxon>
    </lineage>
</organism>